<sequence length="222" mass="24426">MSLIEIKKLSKAYKSGEESVMALNDVNLNIEQGEFVSVMGPSGSGKSTLLTVLGGLSHPTGGTVVVDEIPIYKLPMERLADYRREYLGFIFQSFHLISYLTVIENVMLPLAITEITNRDQSKMAEEMLEETGLKGKENRFPDQLSGGEQERVAIARALVNNPRIILADEPTGNLDSATGEEIIQILEALNAAGKTIIMVTHDNTLAPRFSRILRISDGEIIH</sequence>
<dbReference type="PROSITE" id="PS50893">
    <property type="entry name" value="ABC_TRANSPORTER_2"/>
    <property type="match status" value="1"/>
</dbReference>
<dbReference type="InterPro" id="IPR017911">
    <property type="entry name" value="MacB-like_ATP-bd"/>
</dbReference>
<name>A0A0F9PQ03_9ZZZZ</name>
<dbReference type="PANTHER" id="PTHR24220">
    <property type="entry name" value="IMPORT ATP-BINDING PROTEIN"/>
    <property type="match status" value="1"/>
</dbReference>
<comment type="caution">
    <text evidence="5">The sequence shown here is derived from an EMBL/GenBank/DDBJ whole genome shotgun (WGS) entry which is preliminary data.</text>
</comment>
<dbReference type="SMART" id="SM00382">
    <property type="entry name" value="AAA"/>
    <property type="match status" value="1"/>
</dbReference>
<accession>A0A0F9PQ03</accession>
<dbReference type="EMBL" id="LAZR01005061">
    <property type="protein sequence ID" value="KKN03176.1"/>
    <property type="molecule type" value="Genomic_DNA"/>
</dbReference>
<dbReference type="InterPro" id="IPR003439">
    <property type="entry name" value="ABC_transporter-like_ATP-bd"/>
</dbReference>
<dbReference type="FunFam" id="3.40.50.300:FF:000032">
    <property type="entry name" value="Export ABC transporter ATP-binding protein"/>
    <property type="match status" value="1"/>
</dbReference>
<dbReference type="AlphaFoldDB" id="A0A0F9PQ03"/>
<dbReference type="InterPro" id="IPR015854">
    <property type="entry name" value="ABC_transpr_LolD-like"/>
</dbReference>
<dbReference type="SUPFAM" id="SSF52540">
    <property type="entry name" value="P-loop containing nucleoside triphosphate hydrolases"/>
    <property type="match status" value="1"/>
</dbReference>
<dbReference type="PANTHER" id="PTHR24220:SF86">
    <property type="entry name" value="ABC TRANSPORTER ABCH.1"/>
    <property type="match status" value="1"/>
</dbReference>
<keyword evidence="1" id="KW-0813">Transport</keyword>
<dbReference type="InterPro" id="IPR027417">
    <property type="entry name" value="P-loop_NTPase"/>
</dbReference>
<gene>
    <name evidence="5" type="ORF">LCGC14_1110240</name>
</gene>
<evidence type="ECO:0000256" key="1">
    <source>
        <dbReference type="ARBA" id="ARBA00022448"/>
    </source>
</evidence>
<dbReference type="GO" id="GO:0016887">
    <property type="term" value="F:ATP hydrolysis activity"/>
    <property type="evidence" value="ECO:0007669"/>
    <property type="project" value="InterPro"/>
</dbReference>
<dbReference type="CDD" id="cd03255">
    <property type="entry name" value="ABC_MJ0796_LolCDE_FtsE"/>
    <property type="match status" value="1"/>
</dbReference>
<feature type="domain" description="ABC transporter" evidence="4">
    <location>
        <begin position="4"/>
        <end position="221"/>
    </location>
</feature>
<dbReference type="GO" id="GO:0022857">
    <property type="term" value="F:transmembrane transporter activity"/>
    <property type="evidence" value="ECO:0007669"/>
    <property type="project" value="TreeGrafter"/>
</dbReference>
<evidence type="ECO:0000256" key="2">
    <source>
        <dbReference type="ARBA" id="ARBA00022741"/>
    </source>
</evidence>
<proteinExistence type="predicted"/>
<protein>
    <recommendedName>
        <fullName evidence="4">ABC transporter domain-containing protein</fullName>
    </recommendedName>
</protein>
<keyword evidence="2" id="KW-0547">Nucleotide-binding</keyword>
<evidence type="ECO:0000256" key="3">
    <source>
        <dbReference type="ARBA" id="ARBA00022840"/>
    </source>
</evidence>
<dbReference type="Pfam" id="PF00005">
    <property type="entry name" value="ABC_tran"/>
    <property type="match status" value="1"/>
</dbReference>
<dbReference type="GO" id="GO:0005524">
    <property type="term" value="F:ATP binding"/>
    <property type="evidence" value="ECO:0007669"/>
    <property type="project" value="UniProtKB-KW"/>
</dbReference>
<reference evidence="5" key="1">
    <citation type="journal article" date="2015" name="Nature">
        <title>Complex archaea that bridge the gap between prokaryotes and eukaryotes.</title>
        <authorList>
            <person name="Spang A."/>
            <person name="Saw J.H."/>
            <person name="Jorgensen S.L."/>
            <person name="Zaremba-Niedzwiedzka K."/>
            <person name="Martijn J."/>
            <person name="Lind A.E."/>
            <person name="van Eijk R."/>
            <person name="Schleper C."/>
            <person name="Guy L."/>
            <person name="Ettema T.J."/>
        </authorList>
    </citation>
    <scope>NUCLEOTIDE SEQUENCE</scope>
</reference>
<organism evidence="5">
    <name type="scientific">marine sediment metagenome</name>
    <dbReference type="NCBI Taxonomy" id="412755"/>
    <lineage>
        <taxon>unclassified sequences</taxon>
        <taxon>metagenomes</taxon>
        <taxon>ecological metagenomes</taxon>
    </lineage>
</organism>
<dbReference type="InterPro" id="IPR003593">
    <property type="entry name" value="AAA+_ATPase"/>
</dbReference>
<dbReference type="GO" id="GO:0005886">
    <property type="term" value="C:plasma membrane"/>
    <property type="evidence" value="ECO:0007669"/>
    <property type="project" value="TreeGrafter"/>
</dbReference>
<evidence type="ECO:0000259" key="4">
    <source>
        <dbReference type="PROSITE" id="PS50893"/>
    </source>
</evidence>
<dbReference type="GO" id="GO:0098796">
    <property type="term" value="C:membrane protein complex"/>
    <property type="evidence" value="ECO:0007669"/>
    <property type="project" value="UniProtKB-ARBA"/>
</dbReference>
<evidence type="ECO:0000313" key="5">
    <source>
        <dbReference type="EMBL" id="KKN03176.1"/>
    </source>
</evidence>
<dbReference type="Gene3D" id="3.40.50.300">
    <property type="entry name" value="P-loop containing nucleotide triphosphate hydrolases"/>
    <property type="match status" value="1"/>
</dbReference>
<keyword evidence="3" id="KW-0067">ATP-binding</keyword>